<keyword evidence="2" id="KW-1185">Reference proteome</keyword>
<sequence length="120" mass="13740">MADEKSKDWNGETVRTWLASRIVSARADQVAAERGGRDRQDDCDKAAAEEMVCAALKGSASTESQKAFGEALRALLDRDDYIWSGVYNDTRFDRHVRTYIRKLIKMTKTKEGFENLKRYQ</sequence>
<evidence type="ECO:0000313" key="2">
    <source>
        <dbReference type="Proteomes" id="UP000241167"/>
    </source>
</evidence>
<gene>
    <name evidence="1" type="ORF">C7I55_21590</name>
</gene>
<name>A0A2P7QI68_9SPHN</name>
<organism evidence="1 2">
    <name type="scientific">Allosphingosinicella deserti</name>
    <dbReference type="NCBI Taxonomy" id="2116704"/>
    <lineage>
        <taxon>Bacteria</taxon>
        <taxon>Pseudomonadati</taxon>
        <taxon>Pseudomonadota</taxon>
        <taxon>Alphaproteobacteria</taxon>
        <taxon>Sphingomonadales</taxon>
        <taxon>Sphingomonadaceae</taxon>
        <taxon>Allosphingosinicella</taxon>
    </lineage>
</organism>
<dbReference type="Proteomes" id="UP000241167">
    <property type="component" value="Unassembled WGS sequence"/>
</dbReference>
<dbReference type="OrthoDB" id="7584428at2"/>
<dbReference type="AlphaFoldDB" id="A0A2P7QI68"/>
<dbReference type="EMBL" id="PXYI01000008">
    <property type="protein sequence ID" value="PSJ37661.1"/>
    <property type="molecule type" value="Genomic_DNA"/>
</dbReference>
<comment type="caution">
    <text evidence="1">The sequence shown here is derived from an EMBL/GenBank/DDBJ whole genome shotgun (WGS) entry which is preliminary data.</text>
</comment>
<dbReference type="RefSeq" id="WP_106515105.1">
    <property type="nucleotide sequence ID" value="NZ_PXYI01000008.1"/>
</dbReference>
<evidence type="ECO:0000313" key="1">
    <source>
        <dbReference type="EMBL" id="PSJ37661.1"/>
    </source>
</evidence>
<protein>
    <submittedName>
        <fullName evidence="1">Uncharacterized protein</fullName>
    </submittedName>
</protein>
<accession>A0A2P7QI68</accession>
<reference evidence="1 2" key="1">
    <citation type="submission" date="2018-03" db="EMBL/GenBank/DDBJ databases">
        <title>The draft genome of Sphingosinicella sp. GL-C-18.</title>
        <authorList>
            <person name="Liu L."/>
            <person name="Li L."/>
            <person name="Liang L."/>
            <person name="Zhang X."/>
            <person name="Wang T."/>
        </authorList>
    </citation>
    <scope>NUCLEOTIDE SEQUENCE [LARGE SCALE GENOMIC DNA]</scope>
    <source>
        <strain evidence="1 2">GL-C-18</strain>
    </source>
</reference>
<proteinExistence type="predicted"/>